<dbReference type="Pfam" id="PF00578">
    <property type="entry name" value="AhpC-TSA"/>
    <property type="match status" value="1"/>
</dbReference>
<dbReference type="Pfam" id="PF14289">
    <property type="entry name" value="DUF4369"/>
    <property type="match status" value="1"/>
</dbReference>
<dbReference type="GO" id="GO:0016491">
    <property type="term" value="F:oxidoreductase activity"/>
    <property type="evidence" value="ECO:0007669"/>
    <property type="project" value="InterPro"/>
</dbReference>
<dbReference type="OrthoDB" id="750178at2"/>
<keyword evidence="2" id="KW-0201">Cytochrome c-type biogenesis</keyword>
<dbReference type="InterPro" id="IPR025380">
    <property type="entry name" value="DUF4369"/>
</dbReference>
<dbReference type="SUPFAM" id="SSF52833">
    <property type="entry name" value="Thioredoxin-like"/>
    <property type="match status" value="1"/>
</dbReference>
<evidence type="ECO:0000313" key="7">
    <source>
        <dbReference type="Proteomes" id="UP000318733"/>
    </source>
</evidence>
<evidence type="ECO:0000256" key="2">
    <source>
        <dbReference type="ARBA" id="ARBA00022748"/>
    </source>
</evidence>
<keyword evidence="3" id="KW-1015">Disulfide bond</keyword>
<keyword evidence="4" id="KW-0676">Redox-active center</keyword>
<dbReference type="Proteomes" id="UP000318733">
    <property type="component" value="Unassembled WGS sequence"/>
</dbReference>
<comment type="subcellular location">
    <subcellularLocation>
        <location evidence="1">Cell envelope</location>
    </subcellularLocation>
</comment>
<dbReference type="PANTHER" id="PTHR42852:SF6">
    <property type="entry name" value="THIOL:DISULFIDE INTERCHANGE PROTEIN DSBE"/>
    <property type="match status" value="1"/>
</dbReference>
<organism evidence="6 7">
    <name type="scientific">Mucilaginibacter corticis</name>
    <dbReference type="NCBI Taxonomy" id="2597670"/>
    <lineage>
        <taxon>Bacteria</taxon>
        <taxon>Pseudomonadati</taxon>
        <taxon>Bacteroidota</taxon>
        <taxon>Sphingobacteriia</taxon>
        <taxon>Sphingobacteriales</taxon>
        <taxon>Sphingobacteriaceae</taxon>
        <taxon>Mucilaginibacter</taxon>
    </lineage>
</organism>
<dbReference type="RefSeq" id="WP_144248580.1">
    <property type="nucleotide sequence ID" value="NZ_VLPK01000002.1"/>
</dbReference>
<dbReference type="GO" id="GO:0016209">
    <property type="term" value="F:antioxidant activity"/>
    <property type="evidence" value="ECO:0007669"/>
    <property type="project" value="InterPro"/>
</dbReference>
<dbReference type="InterPro" id="IPR036249">
    <property type="entry name" value="Thioredoxin-like_sf"/>
</dbReference>
<dbReference type="PROSITE" id="PS51352">
    <property type="entry name" value="THIOREDOXIN_2"/>
    <property type="match status" value="1"/>
</dbReference>
<proteinExistence type="predicted"/>
<comment type="caution">
    <text evidence="6">The sequence shown here is derived from an EMBL/GenBank/DDBJ whole genome shotgun (WGS) entry which is preliminary data.</text>
</comment>
<dbReference type="PROSITE" id="PS00194">
    <property type="entry name" value="THIOREDOXIN_1"/>
    <property type="match status" value="1"/>
</dbReference>
<dbReference type="InterPro" id="IPR013766">
    <property type="entry name" value="Thioredoxin_domain"/>
</dbReference>
<dbReference type="Gene3D" id="3.40.30.10">
    <property type="entry name" value="Glutaredoxin"/>
    <property type="match status" value="1"/>
</dbReference>
<dbReference type="InterPro" id="IPR000866">
    <property type="entry name" value="AhpC/TSA"/>
</dbReference>
<dbReference type="AlphaFoldDB" id="A0A556ML17"/>
<dbReference type="EMBL" id="VLPK01000002">
    <property type="protein sequence ID" value="TSJ40542.1"/>
    <property type="molecule type" value="Genomic_DNA"/>
</dbReference>
<evidence type="ECO:0000313" key="6">
    <source>
        <dbReference type="EMBL" id="TSJ40542.1"/>
    </source>
</evidence>
<dbReference type="GO" id="GO:0017004">
    <property type="term" value="P:cytochrome complex assembly"/>
    <property type="evidence" value="ECO:0007669"/>
    <property type="project" value="UniProtKB-KW"/>
</dbReference>
<keyword evidence="7" id="KW-1185">Reference proteome</keyword>
<dbReference type="InterPro" id="IPR050553">
    <property type="entry name" value="Thioredoxin_ResA/DsbE_sf"/>
</dbReference>
<evidence type="ECO:0000256" key="3">
    <source>
        <dbReference type="ARBA" id="ARBA00023157"/>
    </source>
</evidence>
<evidence type="ECO:0000256" key="1">
    <source>
        <dbReference type="ARBA" id="ARBA00004196"/>
    </source>
</evidence>
<name>A0A556ML17_9SPHI</name>
<sequence length="413" mass="46465">MKNIKLLLCTAIIGGLLQHTSAQSVSTGKPFTIKGVVTGAKVDSATLYYEGEGGKYMHQTVPVKNNQFTLTGNIPHAVSSRIIFKKTKEVIPREKQEERMREFYIEPGMMILKGDPVNVKTLIMTGSKTQTEYEALNSKIESIRLEEKPLEAKYMKANEEYMNAEKNKKSAAVLDSLKYIAADIHDQFEPYNARIKRDTYKFFTEHPNSYVTLNMMRYYVSSMSLDSAKQIYNAFNSELKATPDARDIDEHIKQIEAGSPGAIAPLFTKTDINGKALSLADFKGKYVMLDFWASWCVPCRKSNPHMIELYNKYKAKGFDVIGIADDDRKIAVWNAAVAKDGVGIWHNVLRGLDMDKIMKNIKNPEDLDQQYGIASIPTKILIGPDGKILGRYGDSYGGTEEDMDKMLASIFDK</sequence>
<gene>
    <name evidence="6" type="ORF">FO440_12370</name>
</gene>
<dbReference type="GO" id="GO:0030313">
    <property type="term" value="C:cell envelope"/>
    <property type="evidence" value="ECO:0007669"/>
    <property type="project" value="UniProtKB-SubCell"/>
</dbReference>
<evidence type="ECO:0000259" key="5">
    <source>
        <dbReference type="PROSITE" id="PS51352"/>
    </source>
</evidence>
<dbReference type="PANTHER" id="PTHR42852">
    <property type="entry name" value="THIOL:DISULFIDE INTERCHANGE PROTEIN DSBE"/>
    <property type="match status" value="1"/>
</dbReference>
<reference evidence="6 7" key="1">
    <citation type="submission" date="2019-07" db="EMBL/GenBank/DDBJ databases">
        <authorList>
            <person name="Huq M.A."/>
        </authorList>
    </citation>
    <scope>NUCLEOTIDE SEQUENCE [LARGE SCALE GENOMIC DNA]</scope>
    <source>
        <strain evidence="6 7">MAH-19</strain>
    </source>
</reference>
<dbReference type="InterPro" id="IPR017937">
    <property type="entry name" value="Thioredoxin_CS"/>
</dbReference>
<feature type="domain" description="Thioredoxin" evidence="5">
    <location>
        <begin position="258"/>
        <end position="413"/>
    </location>
</feature>
<evidence type="ECO:0000256" key="4">
    <source>
        <dbReference type="ARBA" id="ARBA00023284"/>
    </source>
</evidence>
<accession>A0A556ML17</accession>
<protein>
    <submittedName>
        <fullName evidence="6">AhpC/TSA family protein</fullName>
    </submittedName>
</protein>
<dbReference type="CDD" id="cd02966">
    <property type="entry name" value="TlpA_like_family"/>
    <property type="match status" value="1"/>
</dbReference>